<dbReference type="PANTHER" id="PTHR11117">
    <property type="entry name" value="SUCCINYL-COA LIGASE SUBUNIT ALPHA"/>
    <property type="match status" value="1"/>
</dbReference>
<evidence type="ECO:0000256" key="1">
    <source>
        <dbReference type="ARBA" id="ARBA00022598"/>
    </source>
</evidence>
<dbReference type="RefSeq" id="XP_052942674.1">
    <property type="nucleotide sequence ID" value="XM_053089193.1"/>
</dbReference>
<name>A0AA38H1K3_9TREE</name>
<dbReference type="Pfam" id="PF00549">
    <property type="entry name" value="Ligase_CoA"/>
    <property type="match status" value="1"/>
</dbReference>
<dbReference type="GO" id="GO:0005739">
    <property type="term" value="C:mitochondrion"/>
    <property type="evidence" value="ECO:0007669"/>
    <property type="project" value="TreeGrafter"/>
</dbReference>
<dbReference type="AlphaFoldDB" id="A0AA38H1K3"/>
<dbReference type="InterPro" id="IPR005811">
    <property type="entry name" value="SUCC_ACL_C"/>
</dbReference>
<dbReference type="PANTHER" id="PTHR11117:SF2">
    <property type="entry name" value="SUCCINATE--COA LIGASE [ADP_GDP-FORMING] SUBUNIT ALPHA, MITOCHONDRIAL"/>
    <property type="match status" value="1"/>
</dbReference>
<evidence type="ECO:0000313" key="6">
    <source>
        <dbReference type="Proteomes" id="UP001164286"/>
    </source>
</evidence>
<dbReference type="EMBL" id="JAKWFO010000014">
    <property type="protein sequence ID" value="KAI9632897.1"/>
    <property type="molecule type" value="Genomic_DNA"/>
</dbReference>
<dbReference type="GO" id="GO:0000166">
    <property type="term" value="F:nucleotide binding"/>
    <property type="evidence" value="ECO:0007669"/>
    <property type="project" value="UniProtKB-KW"/>
</dbReference>
<dbReference type="GeneID" id="77728398"/>
<protein>
    <submittedName>
        <fullName evidence="5">Succinyl-CoA synthetase alpha chain, gdp-forming</fullName>
    </submittedName>
</protein>
<accession>A0AA38H1K3</accession>
<keyword evidence="6" id="KW-1185">Reference proteome</keyword>
<evidence type="ECO:0000313" key="5">
    <source>
        <dbReference type="EMBL" id="KAI9632897.1"/>
    </source>
</evidence>
<evidence type="ECO:0000259" key="4">
    <source>
        <dbReference type="SMART" id="SM00881"/>
    </source>
</evidence>
<gene>
    <name evidence="5" type="ORF">MKK02DRAFT_35511</name>
</gene>
<dbReference type="Proteomes" id="UP001164286">
    <property type="component" value="Unassembled WGS sequence"/>
</dbReference>
<dbReference type="InterPro" id="IPR036291">
    <property type="entry name" value="NAD(P)-bd_dom_sf"/>
</dbReference>
<keyword evidence="1" id="KW-0436">Ligase</keyword>
<dbReference type="SUPFAM" id="SSF51735">
    <property type="entry name" value="NAD(P)-binding Rossmann-fold domains"/>
    <property type="match status" value="1"/>
</dbReference>
<dbReference type="InterPro" id="IPR003781">
    <property type="entry name" value="CoA-bd"/>
</dbReference>
<evidence type="ECO:0000256" key="3">
    <source>
        <dbReference type="PIRSR" id="PIRSR001553-1"/>
    </source>
</evidence>
<organism evidence="5 6">
    <name type="scientific">Dioszegia hungarica</name>
    <dbReference type="NCBI Taxonomy" id="4972"/>
    <lineage>
        <taxon>Eukaryota</taxon>
        <taxon>Fungi</taxon>
        <taxon>Dikarya</taxon>
        <taxon>Basidiomycota</taxon>
        <taxon>Agaricomycotina</taxon>
        <taxon>Tremellomycetes</taxon>
        <taxon>Tremellales</taxon>
        <taxon>Bulleribasidiaceae</taxon>
        <taxon>Dioszegia</taxon>
    </lineage>
</organism>
<dbReference type="GO" id="GO:0009361">
    <property type="term" value="C:succinate-CoA ligase complex (ADP-forming)"/>
    <property type="evidence" value="ECO:0007669"/>
    <property type="project" value="TreeGrafter"/>
</dbReference>
<dbReference type="Pfam" id="PF02629">
    <property type="entry name" value="CoA_binding"/>
    <property type="match status" value="1"/>
</dbReference>
<dbReference type="Gene3D" id="3.40.50.261">
    <property type="entry name" value="Succinyl-CoA synthetase domains"/>
    <property type="match status" value="1"/>
</dbReference>
<comment type="caution">
    <text evidence="5">The sequence shown here is derived from an EMBL/GenBank/DDBJ whole genome shotgun (WGS) entry which is preliminary data.</text>
</comment>
<evidence type="ECO:0000256" key="2">
    <source>
        <dbReference type="ARBA" id="ARBA00022741"/>
    </source>
</evidence>
<keyword evidence="2" id="KW-0547">Nucleotide-binding</keyword>
<dbReference type="PRINTS" id="PR01798">
    <property type="entry name" value="SCOASYNTHASE"/>
</dbReference>
<dbReference type="Gene3D" id="3.40.50.720">
    <property type="entry name" value="NAD(P)-binding Rossmann-like Domain"/>
    <property type="match status" value="1"/>
</dbReference>
<dbReference type="InterPro" id="IPR016102">
    <property type="entry name" value="Succinyl-CoA_synth-like"/>
</dbReference>
<dbReference type="GO" id="GO:0004775">
    <property type="term" value="F:succinate-CoA ligase (ADP-forming) activity"/>
    <property type="evidence" value="ECO:0007669"/>
    <property type="project" value="TreeGrafter"/>
</dbReference>
<dbReference type="InterPro" id="IPR005810">
    <property type="entry name" value="CoA_lig_alpha"/>
</dbReference>
<reference evidence="5" key="1">
    <citation type="journal article" date="2022" name="G3 (Bethesda)">
        <title>High quality genome of the basidiomycete yeast Dioszegia hungarica PDD-24b-2 isolated from cloud water.</title>
        <authorList>
            <person name="Jarrige D."/>
            <person name="Haridas S."/>
            <person name="Bleykasten-Grosshans C."/>
            <person name="Joly M."/>
            <person name="Nadalig T."/>
            <person name="Sancelme M."/>
            <person name="Vuilleumier S."/>
            <person name="Grigoriev I.V."/>
            <person name="Amato P."/>
            <person name="Bringel F."/>
        </authorList>
    </citation>
    <scope>NUCLEOTIDE SEQUENCE</scope>
    <source>
        <strain evidence="5">PDD-24b-2</strain>
    </source>
</reference>
<feature type="domain" description="CoA-binding" evidence="4">
    <location>
        <begin position="1"/>
        <end position="96"/>
    </location>
</feature>
<dbReference type="SMART" id="SM00881">
    <property type="entry name" value="CoA_binding"/>
    <property type="match status" value="1"/>
</dbReference>
<dbReference type="GO" id="GO:0004776">
    <property type="term" value="F:succinate-CoA ligase (GDP-forming) activity"/>
    <property type="evidence" value="ECO:0007669"/>
    <property type="project" value="TreeGrafter"/>
</dbReference>
<dbReference type="SUPFAM" id="SSF52210">
    <property type="entry name" value="Succinyl-CoA synthetase domains"/>
    <property type="match status" value="1"/>
</dbReference>
<proteinExistence type="predicted"/>
<dbReference type="GO" id="GO:0006099">
    <property type="term" value="P:tricarboxylic acid cycle"/>
    <property type="evidence" value="ECO:0007669"/>
    <property type="project" value="TreeGrafter"/>
</dbReference>
<dbReference type="PIRSF" id="PIRSF001553">
    <property type="entry name" value="SucCS_alpha"/>
    <property type="match status" value="1"/>
</dbReference>
<sequence>MVKEGAKVLIMGTGKASQFHNSIAQKFGTNILGATSPNKSGQTFLGKPVFPSLREAQSELKPDVVSVFVPAKLAADAVIECIEAEVPLIVAYAEGVPTQDQLRIQSVLRSQGKSRLIGANCPGMIIPHAKVKLGIQPLAVHSPGCVGLASRSGTISYELAAQTTALGLGQSIVFGLGGDPFPGTRTHEALSLMLADPHSKVICVIGEVGGQMEEEVAEVYKKYLASLASGEQAKPVVGFVAGLNTERGLMYGHAGAVWWDETETARSKKQCWADAGIRVVETLGEVGGVLMEEAKRVGAA</sequence>
<feature type="active site" description="Tele-phosphohistidine intermediate" evidence="3">
    <location>
        <position position="253"/>
    </location>
</feature>